<dbReference type="AlphaFoldDB" id="A0AAX0PVG1"/>
<accession>A0AAX0PVG1</accession>
<organism evidence="1 2">
    <name type="scientific">Lactobacillus johnsonii</name>
    <dbReference type="NCBI Taxonomy" id="33959"/>
    <lineage>
        <taxon>Bacteria</taxon>
        <taxon>Bacillati</taxon>
        <taxon>Bacillota</taxon>
        <taxon>Bacilli</taxon>
        <taxon>Lactobacillales</taxon>
        <taxon>Lactobacillaceae</taxon>
        <taxon>Lactobacillus</taxon>
    </lineage>
</organism>
<comment type="caution">
    <text evidence="1">The sequence shown here is derived from an EMBL/GenBank/DDBJ whole genome shotgun (WGS) entry which is preliminary data.</text>
</comment>
<evidence type="ECO:0000313" key="1">
    <source>
        <dbReference type="EMBL" id="PAB52849.1"/>
    </source>
</evidence>
<dbReference type="Proteomes" id="UP000216448">
    <property type="component" value="Unassembled WGS sequence"/>
</dbReference>
<evidence type="ECO:0000313" key="2">
    <source>
        <dbReference type="Proteomes" id="UP000216448"/>
    </source>
</evidence>
<dbReference type="RefSeq" id="WP_143445663.1">
    <property type="nucleotide sequence ID" value="NZ_NIBB01000018.1"/>
</dbReference>
<evidence type="ECO:0008006" key="3">
    <source>
        <dbReference type="Google" id="ProtNLM"/>
    </source>
</evidence>
<name>A0AAX0PVG1_LACJH</name>
<sequence>MIGLKKKMANLTYITQETKNYLADIFTTYYFYPSSQNKLTLTKKFQNFVDYYLKVEKITKKPIELRSRHQTEYERKDILRKYWLSNFDFLLGNPSVVKNINESILNKRQISINTCSGLIKMLGTFIILEAIRNMY</sequence>
<proteinExistence type="predicted"/>
<reference evidence="1 2" key="1">
    <citation type="submission" date="2017-05" db="EMBL/GenBank/DDBJ databases">
        <title>Lactobacillus johnsonii from commercial turkeys.</title>
        <authorList>
            <person name="Johnson T.J."/>
            <person name="Youmans B."/>
        </authorList>
    </citation>
    <scope>NUCLEOTIDE SEQUENCE [LARGE SCALE GENOMIC DNA]</scope>
    <source>
        <strain evidence="1 2">UMNLJ54</strain>
    </source>
</reference>
<protein>
    <recommendedName>
        <fullName evidence="3">Integrase SAM-like N-terminal domain-containing protein</fullName>
    </recommendedName>
</protein>
<dbReference type="EMBL" id="NIBB01000018">
    <property type="protein sequence ID" value="PAB52849.1"/>
    <property type="molecule type" value="Genomic_DNA"/>
</dbReference>
<gene>
    <name evidence="1" type="ORF">A3P64_04065</name>
</gene>